<evidence type="ECO:0000256" key="7">
    <source>
        <dbReference type="SAM" id="Phobius"/>
    </source>
</evidence>
<evidence type="ECO:0000256" key="1">
    <source>
        <dbReference type="ARBA" id="ARBA00004141"/>
    </source>
</evidence>
<evidence type="ECO:0000256" key="4">
    <source>
        <dbReference type="ARBA" id="ARBA00022692"/>
    </source>
</evidence>
<keyword evidence="6 7" id="KW-0472">Membrane</keyword>
<dbReference type="GO" id="GO:0042626">
    <property type="term" value="F:ATPase-coupled transmembrane transporter activity"/>
    <property type="evidence" value="ECO:0007669"/>
    <property type="project" value="TreeGrafter"/>
</dbReference>
<dbReference type="FunFam" id="3.40.50.300:FF:001473">
    <property type="entry name" value="ATP-binding cassette transporter"/>
    <property type="match status" value="1"/>
</dbReference>
<keyword evidence="3" id="KW-0813">Transport</keyword>
<feature type="transmembrane region" description="Helical" evidence="7">
    <location>
        <begin position="736"/>
        <end position="760"/>
    </location>
</feature>
<reference evidence="10" key="1">
    <citation type="submission" date="2020-11" db="EMBL/GenBank/DDBJ databases">
        <authorList>
            <person name="Tran Van P."/>
        </authorList>
    </citation>
    <scope>NUCLEOTIDE SEQUENCE</scope>
</reference>
<proteinExistence type="inferred from homology"/>
<evidence type="ECO:0000313" key="10">
    <source>
        <dbReference type="EMBL" id="CAD7442037.1"/>
    </source>
</evidence>
<dbReference type="InterPro" id="IPR003439">
    <property type="entry name" value="ABC_transporter-like_ATP-bd"/>
</dbReference>
<feature type="transmembrane region" description="Helical" evidence="7">
    <location>
        <begin position="767"/>
        <end position="788"/>
    </location>
</feature>
<evidence type="ECO:0000259" key="9">
    <source>
        <dbReference type="Pfam" id="PF22936"/>
    </source>
</evidence>
<feature type="transmembrane region" description="Helical" evidence="7">
    <location>
        <begin position="885"/>
        <end position="907"/>
    </location>
</feature>
<protein>
    <recommendedName>
        <fullName evidence="11">ABC transporter domain-containing protein</fullName>
    </recommendedName>
</protein>
<dbReference type="SUPFAM" id="SSF52540">
    <property type="entry name" value="P-loop containing nucleoside triphosphate hydrolases"/>
    <property type="match status" value="1"/>
</dbReference>
<dbReference type="Gene3D" id="3.40.50.300">
    <property type="entry name" value="P-loop containing nucleotide triphosphate hydrolases"/>
    <property type="match status" value="1"/>
</dbReference>
<evidence type="ECO:0008006" key="11">
    <source>
        <dbReference type="Google" id="ProtNLM"/>
    </source>
</evidence>
<dbReference type="InterPro" id="IPR054722">
    <property type="entry name" value="PolX-like_BBD"/>
</dbReference>
<accession>A0A7R9EV87</accession>
<dbReference type="EMBL" id="OD565539">
    <property type="protein sequence ID" value="CAD7442037.1"/>
    <property type="molecule type" value="Genomic_DNA"/>
</dbReference>
<evidence type="ECO:0000256" key="5">
    <source>
        <dbReference type="ARBA" id="ARBA00022989"/>
    </source>
</evidence>
<gene>
    <name evidence="10" type="ORF">TBIB3V08_LOCUS4480</name>
</gene>
<keyword evidence="5 7" id="KW-1133">Transmembrane helix</keyword>
<dbReference type="GO" id="GO:0016887">
    <property type="term" value="F:ATP hydrolysis activity"/>
    <property type="evidence" value="ECO:0007669"/>
    <property type="project" value="InterPro"/>
</dbReference>
<evidence type="ECO:0000256" key="3">
    <source>
        <dbReference type="ARBA" id="ARBA00022448"/>
    </source>
</evidence>
<evidence type="ECO:0000256" key="6">
    <source>
        <dbReference type="ARBA" id="ARBA00023136"/>
    </source>
</evidence>
<name>A0A7R9EV87_9NEOP</name>
<dbReference type="InterPro" id="IPR050352">
    <property type="entry name" value="ABCG_transporters"/>
</dbReference>
<dbReference type="GO" id="GO:0043190">
    <property type="term" value="C:ATP-binding cassette (ABC) transporter complex"/>
    <property type="evidence" value="ECO:0007669"/>
    <property type="project" value="TreeGrafter"/>
</dbReference>
<dbReference type="InterPro" id="IPR027417">
    <property type="entry name" value="P-loop_NTPase"/>
</dbReference>
<comment type="subcellular location">
    <subcellularLocation>
        <location evidence="1">Membrane</location>
        <topology evidence="1">Multi-pass membrane protein</topology>
    </subcellularLocation>
</comment>
<dbReference type="PANTHER" id="PTHR48041:SF113">
    <property type="entry name" value="ATP-BINDING CASSETTE SUB-FAMILY G MEMBER 5"/>
    <property type="match status" value="1"/>
</dbReference>
<dbReference type="GO" id="GO:0005524">
    <property type="term" value="F:ATP binding"/>
    <property type="evidence" value="ECO:0007669"/>
    <property type="project" value="InterPro"/>
</dbReference>
<feature type="domain" description="ABC transporter" evidence="8">
    <location>
        <begin position="250"/>
        <end position="346"/>
    </location>
</feature>
<sequence>MSVKNNYTPFVQLEKFGGNCAVSNRTEWQELANYKSVISKFSGNTQPPQKISLTNYAISLRRMCTDIMLDSNRCESVTIPVSTYRAAKLVPVTRMNRFMTSSTSSRFQGRIIFLSRLSSSQTDTRFESSGFKITMISNVSLPKLHPNDLIVEPGSCLQRLMGSVKTGVILKDVSLEVNGGEVLAILGSKGMRKVEFRLIVPTFVWGESGTPFGGKTNLSKPDRDSNHDLSAIGLLVNCESDALDHVATEAGSGKRALLEVISRRAQGPTRGQIILNGAPMSLRLFQQSCGYVTHKCDLLPGLNVEQTLYYAAQLTIGSQVSRYMKRSRVKQVMADLALSQVANRSTDDITQMVLLLDEPTWDLDPLNTYLVISILSNHARKYGRAVVLTMEKPRSDVFPFLDRVTYLCLGDVVYTGATRLMLHYFRSIGFPCPELENPLMYYLCLSTVDRRSRERFIESNHQIAALVEKFKLEGGPFRKSSAVKHEGLMMDNPDNLDSGAASRVPLSAFGHPGSFNVAVSLYMRYMESSFNFRPVGLTQMALRLLALPIFYLLLWIFYSGMEVQKIVMELMVGLGVGLGERRMVQEFVSGRSWVGAPGADLWRGEEGVFPESVVDSRRNQVWSRFGRRLRGCLLVLPPVIPHLVLKKYRMITGAATTKRVKKGCTVVHCSLSHSTYTLVPDHRSRYYQESQEGLYSGPLFLVTYYLYSLPFSIVSVAAGSRIVFQLTGLDTETEWLLFAAVLWSCHILAEQQTIALLMVIKSSFTAAVTSVYITIIYLVLGSGNLRAIHGLSEWLLYLTYATQTRYAGAFLNQQVFDNSRVSGLPYDATLNCSSVIQTQESLSASSTFICRYGDGLSYLKERYSRDDDDTFTEILDNNLNIGVTFAFSVGLLTLDCFLYLVPLPAFVKAKKKQRENEKKAQVTKVEAEFSMAANTSLEVYSVLFTSWYLDSGASEHMLCATYCHLLTNIHTLPSPANIKLAKSGENLKATEVGDLSVSFEMERQINVIKLGSILIAPCLQHNLLSAKQLD</sequence>
<evidence type="ECO:0000256" key="2">
    <source>
        <dbReference type="ARBA" id="ARBA00005814"/>
    </source>
</evidence>
<dbReference type="Pfam" id="PF00005">
    <property type="entry name" value="ABC_tran"/>
    <property type="match status" value="1"/>
</dbReference>
<dbReference type="AlphaFoldDB" id="A0A7R9EV87"/>
<evidence type="ECO:0000259" key="8">
    <source>
        <dbReference type="Pfam" id="PF00005"/>
    </source>
</evidence>
<dbReference type="PANTHER" id="PTHR48041">
    <property type="entry name" value="ABC TRANSPORTER G FAMILY MEMBER 28"/>
    <property type="match status" value="1"/>
</dbReference>
<comment type="similarity">
    <text evidence="2">Belongs to the ABC transporter superfamily. ABCG family. Eye pigment precursor importer (TC 3.A.1.204) subfamily.</text>
</comment>
<feature type="domain" description="Retrovirus-related Pol polyprotein from transposon TNT 1-94-like beta-barrel" evidence="9">
    <location>
        <begin position="947"/>
        <end position="1030"/>
    </location>
</feature>
<organism evidence="10">
    <name type="scientific">Timema bartmani</name>
    <dbReference type="NCBI Taxonomy" id="61472"/>
    <lineage>
        <taxon>Eukaryota</taxon>
        <taxon>Metazoa</taxon>
        <taxon>Ecdysozoa</taxon>
        <taxon>Arthropoda</taxon>
        <taxon>Hexapoda</taxon>
        <taxon>Insecta</taxon>
        <taxon>Pterygota</taxon>
        <taxon>Neoptera</taxon>
        <taxon>Polyneoptera</taxon>
        <taxon>Phasmatodea</taxon>
        <taxon>Timematodea</taxon>
        <taxon>Timematoidea</taxon>
        <taxon>Timematidae</taxon>
        <taxon>Timema</taxon>
    </lineage>
</organism>
<dbReference type="Pfam" id="PF22936">
    <property type="entry name" value="Pol_BBD"/>
    <property type="match status" value="1"/>
</dbReference>
<feature type="transmembrane region" description="Helical" evidence="7">
    <location>
        <begin position="540"/>
        <end position="558"/>
    </location>
</feature>
<keyword evidence="4 7" id="KW-0812">Transmembrane</keyword>
<feature type="transmembrane region" description="Helical" evidence="7">
    <location>
        <begin position="704"/>
        <end position="724"/>
    </location>
</feature>